<evidence type="ECO:0000256" key="1">
    <source>
        <dbReference type="ARBA" id="ARBA00023002"/>
    </source>
</evidence>
<organism evidence="3">
    <name type="scientific">Methylobacterium bullatum</name>
    <dbReference type="NCBI Taxonomy" id="570505"/>
    <lineage>
        <taxon>Bacteria</taxon>
        <taxon>Pseudomonadati</taxon>
        <taxon>Pseudomonadota</taxon>
        <taxon>Alphaproteobacteria</taxon>
        <taxon>Hyphomicrobiales</taxon>
        <taxon>Methylobacteriaceae</taxon>
        <taxon>Methylobacterium</taxon>
    </lineage>
</organism>
<dbReference type="SUPFAM" id="SSF51735">
    <property type="entry name" value="NAD(P)-binding Rossmann-fold domains"/>
    <property type="match status" value="1"/>
</dbReference>
<dbReference type="InterPro" id="IPR008927">
    <property type="entry name" value="6-PGluconate_DH-like_C_sf"/>
</dbReference>
<dbReference type="InterPro" id="IPR036291">
    <property type="entry name" value="NAD(P)-bd_dom_sf"/>
</dbReference>
<dbReference type="PANTHER" id="PTHR21363">
    <property type="entry name" value="PREPHENATE DEHYDROGENASE"/>
    <property type="match status" value="1"/>
</dbReference>
<dbReference type="InterPro" id="IPR046826">
    <property type="entry name" value="PDH_N"/>
</dbReference>
<accession>A0A679JT10</accession>
<geneLocation type="plasmid" evidence="3">
    <name>1</name>
</geneLocation>
<evidence type="ECO:0000259" key="2">
    <source>
        <dbReference type="PROSITE" id="PS51176"/>
    </source>
</evidence>
<sequence>MRLGSLAETATCRVVVLAAPVSKLAEVVSAIGPHLRPGALVLDVGSVKMVAARIMADGLPDHVEIVATHPLFGPQSARSGVKGLKIAVCPIRGRGGRRAAAFLRKQLGLDVILTDPEAHDRAAASVQGLTHLIAKVFVEMEPLPTRMTTKSFDLLMQAVGMVRHDAPEVFDAIERANPYAADVRRRFFAHASRLEAELSAQGADATG</sequence>
<proteinExistence type="predicted"/>
<dbReference type="Pfam" id="PF20463">
    <property type="entry name" value="PDH_C"/>
    <property type="match status" value="1"/>
</dbReference>
<dbReference type="GO" id="GO:0070403">
    <property type="term" value="F:NAD+ binding"/>
    <property type="evidence" value="ECO:0007669"/>
    <property type="project" value="InterPro"/>
</dbReference>
<dbReference type="AlphaFoldDB" id="A0A679JT10"/>
<keyword evidence="3" id="KW-0614">Plasmid</keyword>
<dbReference type="PANTHER" id="PTHR21363:SF0">
    <property type="entry name" value="PREPHENATE DEHYDROGENASE [NADP(+)]"/>
    <property type="match status" value="1"/>
</dbReference>
<dbReference type="GO" id="GO:0004665">
    <property type="term" value="F:prephenate dehydrogenase (NADP+) activity"/>
    <property type="evidence" value="ECO:0007669"/>
    <property type="project" value="InterPro"/>
</dbReference>
<dbReference type="EMBL" id="LR743510">
    <property type="protein sequence ID" value="CAA2139809.1"/>
    <property type="molecule type" value="Genomic_DNA"/>
</dbReference>
<dbReference type="Pfam" id="PF02153">
    <property type="entry name" value="PDH_N"/>
    <property type="match status" value="1"/>
</dbReference>
<keyword evidence="1" id="KW-0560">Oxidoreductase</keyword>
<evidence type="ECO:0000313" key="3">
    <source>
        <dbReference type="EMBL" id="CAA2139809.1"/>
    </source>
</evidence>
<reference evidence="3" key="1">
    <citation type="submission" date="2019-12" db="EMBL/GenBank/DDBJ databases">
        <authorList>
            <person name="Cremers G."/>
        </authorList>
    </citation>
    <scope>NUCLEOTIDE SEQUENCE</scope>
    <source>
        <strain evidence="3">Mbul2</strain>
        <plasmid evidence="3">1</plasmid>
    </source>
</reference>
<dbReference type="GO" id="GO:0006571">
    <property type="term" value="P:tyrosine biosynthetic process"/>
    <property type="evidence" value="ECO:0007669"/>
    <property type="project" value="InterPro"/>
</dbReference>
<dbReference type="GO" id="GO:0008977">
    <property type="term" value="F:prephenate dehydrogenase (NAD+) activity"/>
    <property type="evidence" value="ECO:0007669"/>
    <property type="project" value="InterPro"/>
</dbReference>
<dbReference type="InterPro" id="IPR003099">
    <property type="entry name" value="Prephen_DH"/>
</dbReference>
<dbReference type="PROSITE" id="PS51176">
    <property type="entry name" value="PDH_ADH"/>
    <property type="match status" value="1"/>
</dbReference>
<name>A0A679JT10_9HYPH</name>
<dbReference type="Gene3D" id="3.40.50.720">
    <property type="entry name" value="NAD(P)-binding Rossmann-like Domain"/>
    <property type="match status" value="1"/>
</dbReference>
<dbReference type="SUPFAM" id="SSF48179">
    <property type="entry name" value="6-phosphogluconate dehydrogenase C-terminal domain-like"/>
    <property type="match status" value="1"/>
</dbReference>
<feature type="domain" description="Prephenate/arogenate dehydrogenase" evidence="2">
    <location>
        <begin position="1"/>
        <end position="207"/>
    </location>
</feature>
<gene>
    <name evidence="3" type="ORF">MBLL_01803</name>
</gene>
<protein>
    <recommendedName>
        <fullName evidence="2">Prephenate/arogenate dehydrogenase domain-containing protein</fullName>
    </recommendedName>
</protein>
<dbReference type="InterPro" id="IPR046825">
    <property type="entry name" value="PDH_C"/>
</dbReference>
<dbReference type="InterPro" id="IPR050812">
    <property type="entry name" value="Preph/Arog_dehydrog"/>
</dbReference>